<dbReference type="EMBL" id="CM026423">
    <property type="protein sequence ID" value="KAG0585170.1"/>
    <property type="molecule type" value="Genomic_DNA"/>
</dbReference>
<organism evidence="1 2">
    <name type="scientific">Ceratodon purpureus</name>
    <name type="common">Fire moss</name>
    <name type="synonym">Dicranum purpureum</name>
    <dbReference type="NCBI Taxonomy" id="3225"/>
    <lineage>
        <taxon>Eukaryota</taxon>
        <taxon>Viridiplantae</taxon>
        <taxon>Streptophyta</taxon>
        <taxon>Embryophyta</taxon>
        <taxon>Bryophyta</taxon>
        <taxon>Bryophytina</taxon>
        <taxon>Bryopsida</taxon>
        <taxon>Dicranidae</taxon>
        <taxon>Pseudoditrichales</taxon>
        <taxon>Ditrichaceae</taxon>
        <taxon>Ceratodon</taxon>
    </lineage>
</organism>
<gene>
    <name evidence="1" type="ORF">KC19_3G263700</name>
</gene>
<dbReference type="Proteomes" id="UP000822688">
    <property type="component" value="Chromosome 3"/>
</dbReference>
<evidence type="ECO:0000313" key="1">
    <source>
        <dbReference type="EMBL" id="KAG0585170.1"/>
    </source>
</evidence>
<evidence type="ECO:0000313" key="2">
    <source>
        <dbReference type="Proteomes" id="UP000822688"/>
    </source>
</evidence>
<dbReference type="AlphaFoldDB" id="A0A8T0IN33"/>
<protein>
    <submittedName>
        <fullName evidence="1">Uncharacterized protein</fullName>
    </submittedName>
</protein>
<accession>A0A8T0IN33</accession>
<comment type="caution">
    <text evidence="1">The sequence shown here is derived from an EMBL/GenBank/DDBJ whole genome shotgun (WGS) entry which is preliminary data.</text>
</comment>
<sequence length="113" mass="12788">MPSREERLKSCYRKSFRAYINVGSCTFCLCFLDQELLGDEVNCGLSVAFETLNLLYTVMFVIFSRLQWDECVVKISNSSYMCCEMAICKTLLDLKLLGNLSASILLCLILSAI</sequence>
<name>A0A8T0IN33_CERPU</name>
<proteinExistence type="predicted"/>
<reference evidence="1" key="1">
    <citation type="submission" date="2020-06" db="EMBL/GenBank/DDBJ databases">
        <title>WGS assembly of Ceratodon purpureus strain R40.</title>
        <authorList>
            <person name="Carey S.B."/>
            <person name="Jenkins J."/>
            <person name="Shu S."/>
            <person name="Lovell J.T."/>
            <person name="Sreedasyam A."/>
            <person name="Maumus F."/>
            <person name="Tiley G.P."/>
            <person name="Fernandez-Pozo N."/>
            <person name="Barry K."/>
            <person name="Chen C."/>
            <person name="Wang M."/>
            <person name="Lipzen A."/>
            <person name="Daum C."/>
            <person name="Saski C.A."/>
            <person name="Payton A.C."/>
            <person name="Mcbreen J.C."/>
            <person name="Conrad R.E."/>
            <person name="Kollar L.M."/>
            <person name="Olsson S."/>
            <person name="Huttunen S."/>
            <person name="Landis J.B."/>
            <person name="Wickett N.J."/>
            <person name="Johnson M.G."/>
            <person name="Rensing S.A."/>
            <person name="Grimwood J."/>
            <person name="Schmutz J."/>
            <person name="Mcdaniel S.F."/>
        </authorList>
    </citation>
    <scope>NUCLEOTIDE SEQUENCE</scope>
    <source>
        <strain evidence="1">R40</strain>
    </source>
</reference>
<keyword evidence="2" id="KW-1185">Reference proteome</keyword>